<dbReference type="Proteomes" id="UP000199245">
    <property type="component" value="Unassembled WGS sequence"/>
</dbReference>
<dbReference type="PRINTS" id="PR00344">
    <property type="entry name" value="BCTRLSENSOR"/>
</dbReference>
<dbReference type="GO" id="GO:0042802">
    <property type="term" value="F:identical protein binding"/>
    <property type="evidence" value="ECO:0007669"/>
    <property type="project" value="UniProtKB-ARBA"/>
</dbReference>
<dbReference type="Pfam" id="PF13493">
    <property type="entry name" value="DUF4118"/>
    <property type="match status" value="1"/>
</dbReference>
<dbReference type="SMART" id="SM00086">
    <property type="entry name" value="PAC"/>
    <property type="match status" value="4"/>
</dbReference>
<dbReference type="PROSITE" id="PS50112">
    <property type="entry name" value="PAS"/>
    <property type="match status" value="3"/>
</dbReference>
<dbReference type="Pfam" id="PF13426">
    <property type="entry name" value="PAS_9"/>
    <property type="match status" value="1"/>
</dbReference>
<dbReference type="PROSITE" id="PS50109">
    <property type="entry name" value="HIS_KIN"/>
    <property type="match status" value="1"/>
</dbReference>
<keyword evidence="15 17" id="KW-0472">Membrane</keyword>
<evidence type="ECO:0000259" key="20">
    <source>
        <dbReference type="PROSITE" id="PS50113"/>
    </source>
</evidence>
<dbReference type="FunFam" id="3.30.450.20:FF:000088">
    <property type="entry name" value="Sensory transduction histidine kinase"/>
    <property type="match status" value="2"/>
</dbReference>
<evidence type="ECO:0000256" key="2">
    <source>
        <dbReference type="ARBA" id="ARBA00004429"/>
    </source>
</evidence>
<gene>
    <name evidence="21" type="ORF">SAMN05216337_107228</name>
</gene>
<accession>A0A1G7NS41</accession>
<dbReference type="InterPro" id="IPR013655">
    <property type="entry name" value="PAS_fold_3"/>
</dbReference>
<evidence type="ECO:0000256" key="9">
    <source>
        <dbReference type="ARBA" id="ARBA00022737"/>
    </source>
</evidence>
<dbReference type="AlphaFoldDB" id="A0A1G7NS41"/>
<evidence type="ECO:0000256" key="5">
    <source>
        <dbReference type="ARBA" id="ARBA00022519"/>
    </source>
</evidence>
<dbReference type="SMART" id="SM00387">
    <property type="entry name" value="HATPase_c"/>
    <property type="match status" value="1"/>
</dbReference>
<protein>
    <recommendedName>
        <fullName evidence="3">histidine kinase</fullName>
        <ecNumber evidence="3">2.7.13.3</ecNumber>
    </recommendedName>
</protein>
<dbReference type="Gene3D" id="3.30.450.20">
    <property type="entry name" value="PAS domain"/>
    <property type="match status" value="4"/>
</dbReference>
<dbReference type="EMBL" id="FMZW01000072">
    <property type="protein sequence ID" value="SDF76895.1"/>
    <property type="molecule type" value="Genomic_DNA"/>
</dbReference>
<dbReference type="Gene3D" id="1.20.120.620">
    <property type="entry name" value="Backbone structure of the membrane domain of e. Coli histidine kinase receptor kdpd"/>
    <property type="match status" value="1"/>
</dbReference>
<keyword evidence="4" id="KW-1003">Cell membrane</keyword>
<feature type="domain" description="Histidine kinase" evidence="18">
    <location>
        <begin position="670"/>
        <end position="886"/>
    </location>
</feature>
<dbReference type="PANTHER" id="PTHR43304:SF1">
    <property type="entry name" value="PAC DOMAIN-CONTAINING PROTEIN"/>
    <property type="match status" value="1"/>
</dbReference>
<evidence type="ECO:0000313" key="22">
    <source>
        <dbReference type="Proteomes" id="UP000199245"/>
    </source>
</evidence>
<dbReference type="InterPro" id="IPR052162">
    <property type="entry name" value="Sensor_kinase/Photoreceptor"/>
</dbReference>
<dbReference type="InterPro" id="IPR004358">
    <property type="entry name" value="Sig_transdc_His_kin-like_C"/>
</dbReference>
<organism evidence="21 22">
    <name type="scientific">Bradyrhizobium brasilense</name>
    <dbReference type="NCBI Taxonomy" id="1419277"/>
    <lineage>
        <taxon>Bacteria</taxon>
        <taxon>Pseudomonadati</taxon>
        <taxon>Pseudomonadota</taxon>
        <taxon>Alphaproteobacteria</taxon>
        <taxon>Hyphomicrobiales</taxon>
        <taxon>Nitrobacteraceae</taxon>
        <taxon>Bradyrhizobium</taxon>
    </lineage>
</organism>
<feature type="coiled-coil region" evidence="16">
    <location>
        <begin position="106"/>
        <end position="133"/>
    </location>
</feature>
<dbReference type="SUPFAM" id="SSF47384">
    <property type="entry name" value="Homodimeric domain of signal transducing histidine kinase"/>
    <property type="match status" value="1"/>
</dbReference>
<dbReference type="SUPFAM" id="SSF55785">
    <property type="entry name" value="PYP-like sensor domain (PAS domain)"/>
    <property type="match status" value="4"/>
</dbReference>
<dbReference type="Pfam" id="PF00512">
    <property type="entry name" value="HisKA"/>
    <property type="match status" value="1"/>
</dbReference>
<feature type="domain" description="PAC" evidence="20">
    <location>
        <begin position="595"/>
        <end position="647"/>
    </location>
</feature>
<evidence type="ECO:0000256" key="4">
    <source>
        <dbReference type="ARBA" id="ARBA00022475"/>
    </source>
</evidence>
<dbReference type="GO" id="GO:0000155">
    <property type="term" value="F:phosphorelay sensor kinase activity"/>
    <property type="evidence" value="ECO:0007669"/>
    <property type="project" value="InterPro"/>
</dbReference>
<feature type="transmembrane region" description="Helical" evidence="17">
    <location>
        <begin position="12"/>
        <end position="32"/>
    </location>
</feature>
<dbReference type="FunFam" id="2.10.70.100:FF:000001">
    <property type="entry name" value="Sensory transduction histidine kinase"/>
    <property type="match status" value="2"/>
</dbReference>
<feature type="domain" description="PAS" evidence="19">
    <location>
        <begin position="259"/>
        <end position="330"/>
    </location>
</feature>
<dbReference type="InterPro" id="IPR036890">
    <property type="entry name" value="HATPase_C_sf"/>
</dbReference>
<evidence type="ECO:0000256" key="13">
    <source>
        <dbReference type="ARBA" id="ARBA00022989"/>
    </source>
</evidence>
<dbReference type="CDD" id="cd00130">
    <property type="entry name" value="PAS"/>
    <property type="match status" value="3"/>
</dbReference>
<dbReference type="Pfam" id="PF08447">
    <property type="entry name" value="PAS_3"/>
    <property type="match status" value="2"/>
</dbReference>
<dbReference type="PANTHER" id="PTHR43304">
    <property type="entry name" value="PHYTOCHROME-LIKE PROTEIN CPH1"/>
    <property type="match status" value="1"/>
</dbReference>
<dbReference type="Pfam" id="PF02518">
    <property type="entry name" value="HATPase_c"/>
    <property type="match status" value="1"/>
</dbReference>
<dbReference type="RefSeq" id="WP_092090217.1">
    <property type="nucleotide sequence ID" value="NZ_FMZW01000072.1"/>
</dbReference>
<feature type="domain" description="PAC" evidence="20">
    <location>
        <begin position="207"/>
        <end position="258"/>
    </location>
</feature>
<evidence type="ECO:0000256" key="1">
    <source>
        <dbReference type="ARBA" id="ARBA00000085"/>
    </source>
</evidence>
<evidence type="ECO:0000256" key="12">
    <source>
        <dbReference type="ARBA" id="ARBA00022840"/>
    </source>
</evidence>
<keyword evidence="10" id="KW-0547">Nucleotide-binding</keyword>
<dbReference type="InterPro" id="IPR035965">
    <property type="entry name" value="PAS-like_dom_sf"/>
</dbReference>
<evidence type="ECO:0000256" key="15">
    <source>
        <dbReference type="ARBA" id="ARBA00023136"/>
    </source>
</evidence>
<dbReference type="FunFam" id="3.30.450.20:FF:000150">
    <property type="entry name" value="PAS domain-containing sensor histidine kinase"/>
    <property type="match status" value="1"/>
</dbReference>
<dbReference type="FunFam" id="1.10.287.130:FF:000055">
    <property type="entry name" value="Two-component sensor histidine kinase"/>
    <property type="match status" value="1"/>
</dbReference>
<dbReference type="Gene3D" id="3.30.565.10">
    <property type="entry name" value="Histidine kinase-like ATPase, C-terminal domain"/>
    <property type="match status" value="1"/>
</dbReference>
<evidence type="ECO:0000259" key="18">
    <source>
        <dbReference type="PROSITE" id="PS50109"/>
    </source>
</evidence>
<feature type="domain" description="PAC" evidence="20">
    <location>
        <begin position="461"/>
        <end position="513"/>
    </location>
</feature>
<dbReference type="NCBIfam" id="TIGR00229">
    <property type="entry name" value="sensory_box"/>
    <property type="match status" value="2"/>
</dbReference>
<dbReference type="CDD" id="cd00082">
    <property type="entry name" value="HisKA"/>
    <property type="match status" value="1"/>
</dbReference>
<evidence type="ECO:0000256" key="11">
    <source>
        <dbReference type="ARBA" id="ARBA00022777"/>
    </source>
</evidence>
<evidence type="ECO:0000256" key="3">
    <source>
        <dbReference type="ARBA" id="ARBA00012438"/>
    </source>
</evidence>
<dbReference type="InterPro" id="IPR038318">
    <property type="entry name" value="KdpD_sf"/>
</dbReference>
<dbReference type="Pfam" id="PF00989">
    <property type="entry name" value="PAS"/>
    <property type="match status" value="1"/>
</dbReference>
<keyword evidence="14" id="KW-0902">Two-component regulatory system</keyword>
<dbReference type="GO" id="GO:0005524">
    <property type="term" value="F:ATP binding"/>
    <property type="evidence" value="ECO:0007669"/>
    <property type="project" value="UniProtKB-KW"/>
</dbReference>
<dbReference type="FunFam" id="3.30.565.10:FF:000042">
    <property type="entry name" value="Two-component sensor histidine kinase KdpD"/>
    <property type="match status" value="1"/>
</dbReference>
<evidence type="ECO:0000256" key="10">
    <source>
        <dbReference type="ARBA" id="ARBA00022741"/>
    </source>
</evidence>
<dbReference type="InterPro" id="IPR005467">
    <property type="entry name" value="His_kinase_dom"/>
</dbReference>
<evidence type="ECO:0000256" key="17">
    <source>
        <dbReference type="SAM" id="Phobius"/>
    </source>
</evidence>
<evidence type="ECO:0000313" key="21">
    <source>
        <dbReference type="EMBL" id="SDF76895.1"/>
    </source>
</evidence>
<dbReference type="InterPro" id="IPR000014">
    <property type="entry name" value="PAS"/>
</dbReference>
<evidence type="ECO:0000256" key="16">
    <source>
        <dbReference type="SAM" id="Coils"/>
    </source>
</evidence>
<dbReference type="GO" id="GO:0006355">
    <property type="term" value="P:regulation of DNA-templated transcription"/>
    <property type="evidence" value="ECO:0007669"/>
    <property type="project" value="InterPro"/>
</dbReference>
<dbReference type="Gene3D" id="1.10.287.130">
    <property type="match status" value="1"/>
</dbReference>
<evidence type="ECO:0000256" key="8">
    <source>
        <dbReference type="ARBA" id="ARBA00022692"/>
    </source>
</evidence>
<feature type="domain" description="PAS" evidence="19">
    <location>
        <begin position="133"/>
        <end position="203"/>
    </location>
</feature>
<dbReference type="SMART" id="SM00388">
    <property type="entry name" value="HisKA"/>
    <property type="match status" value="1"/>
</dbReference>
<sequence length="890" mass="99525">MYNQVNNFKRSATQFTFGSITLAVVTLASLYLQTHFAATAFGYLLVILLFSLIGSFIASSALSILAIAALAYYFAPPAFSLGIDDPQVLLVVVAFFTVSIVGTHLIGKIRQEREAARETAAELRRSTADLKDREKRWRAIFEHNPSMYVMVDEAGTVLNVNTLGATQLGYARSELIGQSVLGVFLDEDRAFARKCIRACLEDIGQSQTWEAQKVRKDGSVLWVRENAKAMLWADERPVVLIACEDITERKRTELALQRSEAHLAQAQELSNTGSFSWNVATGEAFWSKELFRILQLDPQTAPAPELIVARTHPDDRASVQETIDQAMRDPKSFEHEYRLLLPDGSVKHIHARARTTRTATGDIEFVGAATDITAARLAEQQLRRSEAYLAEAQHLSHTGSWSWDVYRLDFIYRSAEVDRLFGFDPQETVSIETIRSRIHPDDLPRLQEVQRLAREDKEGRFEYDFRILMPDGSMRHIHSVAHVVVGSDGNVSELIGTHMDVTEQYAARERLESTLAALRESEQRFRDYAETASDWLWETGPDHQVTRLSEHTSAAGILATGLMGMLRWDIACDVEEEPEKWRQHRARLEAHLPFRDLLYRTVNRMGSPIYVRTSGKPFFDIDGNFLGYRGVSTDMTAIIRANQAEQELRKAQAELAHVTRVTTLGELTTSIAHEINQPLAAIISNADACLGWMNRETPDLSAARSSVEWIIEDAIRASEVIRRIRALAKKGEIEMLPLDINDVVKDVIALVTRELISHQVTLKTDLTVALPAILGDRIQLQQVIINLVMNGIEAMDAVTDRPRELVIQSSSDDMGHVRLAVTDSGIGIAENDVDRVLDPFFTTKSSGLGMGLSICRSIVEAHGGRLSIVCKQGPGATFRFDLPLHKEIVS</sequence>
<keyword evidence="7" id="KW-0808">Transferase</keyword>
<dbReference type="InterPro" id="IPR036097">
    <property type="entry name" value="HisK_dim/P_sf"/>
</dbReference>
<dbReference type="InterPro" id="IPR003594">
    <property type="entry name" value="HATPase_dom"/>
</dbReference>
<evidence type="ECO:0000256" key="6">
    <source>
        <dbReference type="ARBA" id="ARBA00022553"/>
    </source>
</evidence>
<dbReference type="SMART" id="SM00091">
    <property type="entry name" value="PAS"/>
    <property type="match status" value="3"/>
</dbReference>
<dbReference type="InterPro" id="IPR025201">
    <property type="entry name" value="KdpD_TM"/>
</dbReference>
<keyword evidence="13 17" id="KW-1133">Transmembrane helix</keyword>
<proteinExistence type="predicted"/>
<keyword evidence="12" id="KW-0067">ATP-binding</keyword>
<feature type="domain" description="PAS" evidence="19">
    <location>
        <begin position="385"/>
        <end position="457"/>
    </location>
</feature>
<dbReference type="InterPro" id="IPR000700">
    <property type="entry name" value="PAS-assoc_C"/>
</dbReference>
<keyword evidence="5" id="KW-0997">Cell inner membrane</keyword>
<feature type="transmembrane region" description="Helical" evidence="17">
    <location>
        <begin position="44"/>
        <end position="75"/>
    </location>
</feature>
<dbReference type="InterPro" id="IPR001610">
    <property type="entry name" value="PAC"/>
</dbReference>
<evidence type="ECO:0000256" key="7">
    <source>
        <dbReference type="ARBA" id="ARBA00022679"/>
    </source>
</evidence>
<dbReference type="GO" id="GO:0005886">
    <property type="term" value="C:plasma membrane"/>
    <property type="evidence" value="ECO:0007669"/>
    <property type="project" value="UniProtKB-SubCell"/>
</dbReference>
<keyword evidence="6" id="KW-0597">Phosphoprotein</keyword>
<dbReference type="InterPro" id="IPR013767">
    <property type="entry name" value="PAS_fold"/>
</dbReference>
<keyword evidence="8 17" id="KW-0812">Transmembrane</keyword>
<keyword evidence="16" id="KW-0175">Coiled coil</keyword>
<keyword evidence="11 21" id="KW-0418">Kinase</keyword>
<evidence type="ECO:0000256" key="14">
    <source>
        <dbReference type="ARBA" id="ARBA00023012"/>
    </source>
</evidence>
<dbReference type="EC" id="2.7.13.3" evidence="3"/>
<comment type="catalytic activity">
    <reaction evidence="1">
        <text>ATP + protein L-histidine = ADP + protein N-phospho-L-histidine.</text>
        <dbReference type="EC" id="2.7.13.3"/>
    </reaction>
</comment>
<feature type="transmembrane region" description="Helical" evidence="17">
    <location>
        <begin position="87"/>
        <end position="107"/>
    </location>
</feature>
<evidence type="ECO:0000259" key="19">
    <source>
        <dbReference type="PROSITE" id="PS50112"/>
    </source>
</evidence>
<keyword evidence="9" id="KW-0677">Repeat</keyword>
<name>A0A1G7NS41_9BRAD</name>
<dbReference type="Gene3D" id="2.10.70.100">
    <property type="match status" value="2"/>
</dbReference>
<comment type="subcellular location">
    <subcellularLocation>
        <location evidence="2">Cell inner membrane</location>
        <topology evidence="2">Multi-pass membrane protein</topology>
    </subcellularLocation>
</comment>
<dbReference type="PROSITE" id="PS50113">
    <property type="entry name" value="PAC"/>
    <property type="match status" value="4"/>
</dbReference>
<dbReference type="SUPFAM" id="SSF55874">
    <property type="entry name" value="ATPase domain of HSP90 chaperone/DNA topoisomerase II/histidine kinase"/>
    <property type="match status" value="1"/>
</dbReference>
<feature type="domain" description="PAC" evidence="20">
    <location>
        <begin position="333"/>
        <end position="384"/>
    </location>
</feature>
<reference evidence="21 22" key="1">
    <citation type="submission" date="2016-10" db="EMBL/GenBank/DDBJ databases">
        <authorList>
            <person name="de Groot N.N."/>
        </authorList>
    </citation>
    <scope>NUCLEOTIDE SEQUENCE [LARGE SCALE GENOMIC DNA]</scope>
    <source>
        <strain evidence="21 22">R5</strain>
    </source>
</reference>
<dbReference type="InterPro" id="IPR003661">
    <property type="entry name" value="HisK_dim/P_dom"/>
</dbReference>